<protein>
    <recommendedName>
        <fullName evidence="6">triacylglycerol lipase</fullName>
        <ecNumber evidence="6">3.1.1.3</ecNumber>
    </recommendedName>
    <alternativeName>
        <fullName evidence="18">Autophagy-related protein 15</fullName>
    </alternativeName>
</protein>
<dbReference type="GO" id="GO:0046461">
    <property type="term" value="P:neutral lipid catabolic process"/>
    <property type="evidence" value="ECO:0007669"/>
    <property type="project" value="TreeGrafter"/>
</dbReference>
<keyword evidence="13" id="KW-0072">Autophagy</keyword>
<dbReference type="EC" id="3.1.1.3" evidence="6"/>
<evidence type="ECO:0000256" key="14">
    <source>
        <dbReference type="ARBA" id="ARBA00023098"/>
    </source>
</evidence>
<dbReference type="EMBL" id="KV428027">
    <property type="protein sequence ID" value="KZT40857.1"/>
    <property type="molecule type" value="Genomic_DNA"/>
</dbReference>
<evidence type="ECO:0000256" key="11">
    <source>
        <dbReference type="ARBA" id="ARBA00022968"/>
    </source>
</evidence>
<keyword evidence="10" id="KW-0442">Lipid degradation</keyword>
<comment type="function">
    <text evidence="17">Lipase which is essential for lysis of subvacuolar cytoplasm to vacuole targeted bodies and intravacuolar autophagic bodies. Involved in the lysis of intravacuolar multivesicular body (MVB) vesicles. The intravacuolar membrane disintegration by ATG15 is critical to life span extension.</text>
</comment>
<evidence type="ECO:0000256" key="18">
    <source>
        <dbReference type="ARBA" id="ARBA00029828"/>
    </source>
</evidence>
<evidence type="ECO:0000256" key="4">
    <source>
        <dbReference type="ARBA" id="ARBA00010701"/>
    </source>
</evidence>
<keyword evidence="12" id="KW-1133">Transmembrane helix</keyword>
<evidence type="ECO:0000256" key="17">
    <source>
        <dbReference type="ARBA" id="ARBA00024663"/>
    </source>
</evidence>
<dbReference type="InterPro" id="IPR029058">
    <property type="entry name" value="AB_hydrolase_fold"/>
</dbReference>
<evidence type="ECO:0000256" key="3">
    <source>
        <dbReference type="ARBA" id="ARBA00004343"/>
    </source>
</evidence>
<keyword evidence="15" id="KW-0472">Membrane</keyword>
<evidence type="ECO:0000256" key="10">
    <source>
        <dbReference type="ARBA" id="ARBA00022963"/>
    </source>
</evidence>
<reference evidence="20 21" key="1">
    <citation type="journal article" date="2016" name="Mol. Biol. Evol.">
        <title>Comparative Genomics of Early-Diverging Mushroom-Forming Fungi Provides Insights into the Origins of Lignocellulose Decay Capabilities.</title>
        <authorList>
            <person name="Nagy L.G."/>
            <person name="Riley R."/>
            <person name="Tritt A."/>
            <person name="Adam C."/>
            <person name="Daum C."/>
            <person name="Floudas D."/>
            <person name="Sun H."/>
            <person name="Yadav J.S."/>
            <person name="Pangilinan J."/>
            <person name="Larsson K.H."/>
            <person name="Matsuura K."/>
            <person name="Barry K."/>
            <person name="Labutti K."/>
            <person name="Kuo R."/>
            <person name="Ohm R.A."/>
            <person name="Bhattacharya S.S."/>
            <person name="Shirouzu T."/>
            <person name="Yoshinaga Y."/>
            <person name="Martin F.M."/>
            <person name="Grigoriev I.V."/>
            <person name="Hibbett D.S."/>
        </authorList>
    </citation>
    <scope>NUCLEOTIDE SEQUENCE [LARGE SCALE GENOMIC DNA]</scope>
    <source>
        <strain evidence="20 21">HHB10207 ss-3</strain>
    </source>
</reference>
<dbReference type="GO" id="GO:0004620">
    <property type="term" value="F:phospholipase activity"/>
    <property type="evidence" value="ECO:0007669"/>
    <property type="project" value="TreeGrafter"/>
</dbReference>
<sequence>MIQRPRSPSAFQEARRKSFYDGQSAVLDWDELEILGPNITDKYTLSQLARMSGNAYALPEQSNWWDIDEKWNRSSPVGWEDPDMNGFRGHVFATPDNSTIVLSIKGTTTYGGTAKQDKLNDNLLFSCCCSRSPWIFGTVCDCYSGKSRCDNTCLHEALMDDNLFYSIGLNLYNNLTQIYPESNIWLIGHSLGGAVASLLSATFGSPSVAFESPGEALAAKRLYLPPPPSGEVHPGIIHVYHTADPIPQGACTGPFSWCIQAGYALETQCHLGKSIVYDTVTELKWRVELRRHTIKTVIEEVIEREWDVPEATPEEECIDCFKWEFGEYKNETISA</sequence>
<evidence type="ECO:0000313" key="20">
    <source>
        <dbReference type="EMBL" id="KZT40857.1"/>
    </source>
</evidence>
<feature type="domain" description="Fungal lipase-type" evidence="19">
    <location>
        <begin position="174"/>
        <end position="202"/>
    </location>
</feature>
<dbReference type="GO" id="GO:0006660">
    <property type="term" value="P:phosphatidylserine catabolic process"/>
    <property type="evidence" value="ECO:0007669"/>
    <property type="project" value="TreeGrafter"/>
</dbReference>
<dbReference type="InterPro" id="IPR050805">
    <property type="entry name" value="ATG15_Lipase"/>
</dbReference>
<dbReference type="InterPro" id="IPR002921">
    <property type="entry name" value="Fungal_lipase-type"/>
</dbReference>
<comment type="similarity">
    <text evidence="4">Belongs to the AB hydrolase superfamily. Lipase family.</text>
</comment>
<dbReference type="GO" id="GO:0034727">
    <property type="term" value="P:piecemeal microautophagy of the nucleus"/>
    <property type="evidence" value="ECO:0007669"/>
    <property type="project" value="TreeGrafter"/>
</dbReference>
<keyword evidence="16" id="KW-0325">Glycoprotein</keyword>
<keyword evidence="7" id="KW-0812">Transmembrane</keyword>
<dbReference type="GO" id="GO:0034496">
    <property type="term" value="P:multivesicular body membrane disassembly"/>
    <property type="evidence" value="ECO:0007669"/>
    <property type="project" value="TreeGrafter"/>
</dbReference>
<dbReference type="SUPFAM" id="SSF53474">
    <property type="entry name" value="alpha/beta-Hydrolases"/>
    <property type="match status" value="1"/>
</dbReference>
<keyword evidence="14" id="KW-0443">Lipid metabolism</keyword>
<evidence type="ECO:0000256" key="1">
    <source>
        <dbReference type="ARBA" id="ARBA00001024"/>
    </source>
</evidence>
<evidence type="ECO:0000256" key="15">
    <source>
        <dbReference type="ARBA" id="ARBA00023136"/>
    </source>
</evidence>
<proteinExistence type="inferred from homology"/>
<comment type="catalytic activity">
    <reaction evidence="1">
        <text>a triacylglycerol + H2O = a diacylglycerol + a fatty acid + H(+)</text>
        <dbReference type="Rhea" id="RHEA:12044"/>
        <dbReference type="ChEBI" id="CHEBI:15377"/>
        <dbReference type="ChEBI" id="CHEBI:15378"/>
        <dbReference type="ChEBI" id="CHEBI:17855"/>
        <dbReference type="ChEBI" id="CHEBI:18035"/>
        <dbReference type="ChEBI" id="CHEBI:28868"/>
        <dbReference type="EC" id="3.1.1.3"/>
    </reaction>
</comment>
<evidence type="ECO:0000256" key="6">
    <source>
        <dbReference type="ARBA" id="ARBA00013279"/>
    </source>
</evidence>
<dbReference type="GO" id="GO:0005775">
    <property type="term" value="C:vacuolar lumen"/>
    <property type="evidence" value="ECO:0007669"/>
    <property type="project" value="TreeGrafter"/>
</dbReference>
<dbReference type="PANTHER" id="PTHR47175:SF2">
    <property type="entry name" value="LIPASE ATG15-RELATED"/>
    <property type="match status" value="1"/>
</dbReference>
<dbReference type="GO" id="GO:0032585">
    <property type="term" value="C:multivesicular body membrane"/>
    <property type="evidence" value="ECO:0007669"/>
    <property type="project" value="UniProtKB-SubCell"/>
</dbReference>
<evidence type="ECO:0000256" key="8">
    <source>
        <dbReference type="ARBA" id="ARBA00022753"/>
    </source>
</evidence>
<comment type="subcellular location">
    <subcellularLocation>
        <location evidence="3">Endosome</location>
        <location evidence="3">Multivesicular body membrane</location>
        <topology evidence="3">Single-pass type II membrane protein</topology>
    </subcellularLocation>
    <subcellularLocation>
        <location evidence="2">Prevacuolar compartment membrane</location>
        <topology evidence="2">Single-pass type II membrane protein</topology>
    </subcellularLocation>
</comment>
<keyword evidence="21" id="KW-1185">Reference proteome</keyword>
<evidence type="ECO:0000259" key="19">
    <source>
        <dbReference type="Pfam" id="PF01764"/>
    </source>
</evidence>
<evidence type="ECO:0000256" key="2">
    <source>
        <dbReference type="ARBA" id="ARBA00004270"/>
    </source>
</evidence>
<keyword evidence="8" id="KW-0967">Endosome</keyword>
<evidence type="ECO:0000313" key="21">
    <source>
        <dbReference type="Proteomes" id="UP000076798"/>
    </source>
</evidence>
<dbReference type="Pfam" id="PF01764">
    <property type="entry name" value="Lipase_3"/>
    <property type="match status" value="1"/>
</dbReference>
<dbReference type="GO" id="GO:0004806">
    <property type="term" value="F:triacylglycerol lipase activity"/>
    <property type="evidence" value="ECO:0007669"/>
    <property type="project" value="UniProtKB-EC"/>
</dbReference>
<evidence type="ECO:0000256" key="12">
    <source>
        <dbReference type="ARBA" id="ARBA00022989"/>
    </source>
</evidence>
<evidence type="ECO:0000256" key="13">
    <source>
        <dbReference type="ARBA" id="ARBA00023006"/>
    </source>
</evidence>
<keyword evidence="9 20" id="KW-0378">Hydrolase</keyword>
<dbReference type="PANTHER" id="PTHR47175">
    <property type="entry name" value="LIPASE ATG15-RELATED"/>
    <property type="match status" value="1"/>
</dbReference>
<evidence type="ECO:0000256" key="7">
    <source>
        <dbReference type="ARBA" id="ARBA00022692"/>
    </source>
</evidence>
<dbReference type="STRING" id="1314776.A0A166FNW8"/>
<dbReference type="Proteomes" id="UP000076798">
    <property type="component" value="Unassembled WGS sequence"/>
</dbReference>
<keyword evidence="11" id="KW-0735">Signal-anchor</keyword>
<comment type="subunit">
    <text evidence="5">Binds to both phosphatidylinositol (PI) and phosphatidylinositol 3,5-bisphosphate (PIP2).</text>
</comment>
<organism evidence="20 21">
    <name type="scientific">Sistotremastrum suecicum HHB10207 ss-3</name>
    <dbReference type="NCBI Taxonomy" id="1314776"/>
    <lineage>
        <taxon>Eukaryota</taxon>
        <taxon>Fungi</taxon>
        <taxon>Dikarya</taxon>
        <taxon>Basidiomycota</taxon>
        <taxon>Agaricomycotina</taxon>
        <taxon>Agaricomycetes</taxon>
        <taxon>Sistotremastrales</taxon>
        <taxon>Sistotremastraceae</taxon>
        <taxon>Sistotremastrum</taxon>
    </lineage>
</organism>
<dbReference type="CDD" id="cd00519">
    <property type="entry name" value="Lipase_3"/>
    <property type="match status" value="1"/>
</dbReference>
<accession>A0A166FNW8</accession>
<name>A0A166FNW8_9AGAM</name>
<evidence type="ECO:0000256" key="9">
    <source>
        <dbReference type="ARBA" id="ARBA00022801"/>
    </source>
</evidence>
<gene>
    <name evidence="20" type="ORF">SISSUDRAFT_982781</name>
</gene>
<dbReference type="Gene3D" id="3.40.50.1820">
    <property type="entry name" value="alpha/beta hydrolase"/>
    <property type="match status" value="1"/>
</dbReference>
<dbReference type="AlphaFoldDB" id="A0A166FNW8"/>
<evidence type="ECO:0000256" key="16">
    <source>
        <dbReference type="ARBA" id="ARBA00023180"/>
    </source>
</evidence>
<dbReference type="OrthoDB" id="58570at2759"/>
<evidence type="ECO:0000256" key="5">
    <source>
        <dbReference type="ARBA" id="ARBA00011137"/>
    </source>
</evidence>